<proteinExistence type="inferred from homology"/>
<feature type="binding site" evidence="8">
    <location>
        <position position="275"/>
    </location>
    <ligand>
        <name>Mg(2+)</name>
        <dbReference type="ChEBI" id="CHEBI:18420"/>
        <label>1</label>
    </ligand>
</feature>
<dbReference type="GO" id="GO:0004642">
    <property type="term" value="F:phosphoribosylformylglycinamidine synthase activity"/>
    <property type="evidence" value="ECO:0007669"/>
    <property type="project" value="UniProtKB-UniRule"/>
</dbReference>
<dbReference type="PATRIC" id="fig|229920.5.peg.2905"/>
<feature type="binding site" evidence="8">
    <location>
        <position position="696"/>
    </location>
    <ligand>
        <name>ATP</name>
        <dbReference type="ChEBI" id="CHEBI:30616"/>
    </ligand>
</feature>
<comment type="caution">
    <text evidence="8">Lacks conserved residue(s) required for the propagation of feature annotation.</text>
</comment>
<dbReference type="EC" id="6.3.5.3" evidence="8"/>
<dbReference type="SUPFAM" id="SSF82697">
    <property type="entry name" value="PurS-like"/>
    <property type="match status" value="1"/>
</dbReference>
<dbReference type="CDD" id="cd02203">
    <property type="entry name" value="PurL_repeat1"/>
    <property type="match status" value="1"/>
</dbReference>
<dbReference type="InterPro" id="IPR041609">
    <property type="entry name" value="PurL_linker"/>
</dbReference>
<comment type="pathway">
    <text evidence="8">Purine metabolism; IMP biosynthesis via de novo pathway; 5-amino-1-(5-phospho-D-ribosyl)imidazole from N(2)-formyl-N(1)-(5-phospho-D-ribosyl)glycinamide: step 1/2.</text>
</comment>
<feature type="active site" description="Proton acceptor" evidence="8">
    <location>
        <position position="277"/>
    </location>
</feature>
<evidence type="ECO:0000259" key="9">
    <source>
        <dbReference type="Pfam" id="PF00586"/>
    </source>
</evidence>
<comment type="subcellular location">
    <subcellularLocation>
        <location evidence="8">Cytoplasm</location>
    </subcellularLocation>
</comment>
<keyword evidence="5 8" id="KW-0658">Purine biosynthesis</keyword>
<evidence type="ECO:0000256" key="4">
    <source>
        <dbReference type="ARBA" id="ARBA00022741"/>
    </source>
</evidence>
<feature type="binding site" evidence="8">
    <location>
        <position position="298"/>
    </location>
    <ligand>
        <name>substrate</name>
    </ligand>
</feature>
<evidence type="ECO:0000313" key="12">
    <source>
        <dbReference type="EMBL" id="KPL71203.1"/>
    </source>
</evidence>
<dbReference type="InterPro" id="IPR010918">
    <property type="entry name" value="PurM-like_C_dom"/>
</dbReference>
<feature type="active site" evidence="8">
    <location>
        <position position="205"/>
    </location>
</feature>
<evidence type="ECO:0000256" key="2">
    <source>
        <dbReference type="ARBA" id="ARBA00022598"/>
    </source>
</evidence>
<gene>
    <name evidence="8" type="primary">purL</name>
    <name evidence="12" type="ORF">ADM99_12895</name>
</gene>
<feature type="domain" description="PurM-like C-terminal" evidence="10">
    <location>
        <begin position="776"/>
        <end position="914"/>
    </location>
</feature>
<dbReference type="InterPro" id="IPR010074">
    <property type="entry name" value="PRibForGlyAmidine_synth_PurL"/>
</dbReference>
<comment type="function">
    <text evidence="8">Part of the phosphoribosylformylglycinamidine synthase complex involved in the purines biosynthetic pathway. Catalyzes the ATP-dependent conversion of formylglycinamide ribonucleotide (FGAR) and glutamine to yield formylglycinamidine ribonucleotide (FGAM) and glutamate. The FGAM synthase complex is composed of three subunits. PurQ produces an ammonia molecule by converting glutamine to glutamate. PurL transfers the ammonia molecule to FGAR to form FGAM in an ATP-dependent manner. PurS interacts with PurQ and PurL and is thought to assist in the transfer of the ammonia molecule from PurQ to PurL.</text>
</comment>
<feature type="domain" description="Phosphoribosylformylglycinamidine synthase linker" evidence="11">
    <location>
        <begin position="164"/>
        <end position="209"/>
    </location>
</feature>
<evidence type="ECO:0000313" key="13">
    <source>
        <dbReference type="Proteomes" id="UP000050430"/>
    </source>
</evidence>
<dbReference type="Pfam" id="PF00586">
    <property type="entry name" value="AIRS"/>
    <property type="match status" value="2"/>
</dbReference>
<dbReference type="HAMAP" id="MF_00420">
    <property type="entry name" value="PurL_2"/>
    <property type="match status" value="1"/>
</dbReference>
<keyword evidence="2 8" id="KW-0436">Ligase</keyword>
<evidence type="ECO:0000256" key="8">
    <source>
        <dbReference type="HAMAP-Rule" id="MF_00420"/>
    </source>
</evidence>
<feature type="binding site" evidence="8">
    <location>
        <position position="733"/>
    </location>
    <ligand>
        <name>ATP</name>
        <dbReference type="ChEBI" id="CHEBI:30616"/>
    </ligand>
</feature>
<dbReference type="GO" id="GO:0005524">
    <property type="term" value="F:ATP binding"/>
    <property type="evidence" value="ECO:0007669"/>
    <property type="project" value="UniProtKB-UniRule"/>
</dbReference>
<dbReference type="Pfam" id="PF02700">
    <property type="entry name" value="PurS"/>
    <property type="match status" value="1"/>
</dbReference>
<dbReference type="InterPro" id="IPR036604">
    <property type="entry name" value="PurS-like_sf"/>
</dbReference>
<reference evidence="12 13" key="1">
    <citation type="submission" date="2015-07" db="EMBL/GenBank/DDBJ databases">
        <title>Genome sequence of Leptolinea tardivitalis DSM 16556.</title>
        <authorList>
            <person name="Hemp J."/>
            <person name="Ward L.M."/>
            <person name="Pace L.A."/>
            <person name="Fischer W.W."/>
        </authorList>
    </citation>
    <scope>NUCLEOTIDE SEQUENCE [LARGE SCALE GENOMIC DNA]</scope>
    <source>
        <strain evidence="12 13">YMTK-2</strain>
    </source>
</reference>
<dbReference type="PANTHER" id="PTHR43555">
    <property type="entry name" value="PHOSPHORIBOSYLFORMYLGLYCINAMIDINE SYNTHASE SUBUNIT PURL"/>
    <property type="match status" value="1"/>
</dbReference>
<name>A0A0P6WXM1_9CHLR</name>
<dbReference type="GO" id="GO:0000287">
    <property type="term" value="F:magnesium ion binding"/>
    <property type="evidence" value="ECO:0007669"/>
    <property type="project" value="UniProtKB-UniRule"/>
</dbReference>
<dbReference type="InterPro" id="IPR016188">
    <property type="entry name" value="PurM-like_N"/>
</dbReference>
<dbReference type="InterPro" id="IPR036921">
    <property type="entry name" value="PurM-like_N_sf"/>
</dbReference>
<dbReference type="EMBL" id="LGCK01000012">
    <property type="protein sequence ID" value="KPL71203.1"/>
    <property type="molecule type" value="Genomic_DNA"/>
</dbReference>
<feature type="binding site" evidence="8">
    <location>
        <position position="736"/>
    </location>
    <ligand>
        <name>substrate</name>
    </ligand>
</feature>
<comment type="caution">
    <text evidence="12">The sequence shown here is derived from an EMBL/GenBank/DDBJ whole genome shotgun (WGS) entry which is preliminary data.</text>
</comment>
<dbReference type="CDD" id="cd02204">
    <property type="entry name" value="PurL_repeat2"/>
    <property type="match status" value="1"/>
</dbReference>
<dbReference type="GO" id="GO:0005737">
    <property type="term" value="C:cytoplasm"/>
    <property type="evidence" value="ECO:0007669"/>
    <property type="project" value="UniProtKB-SubCell"/>
</dbReference>
<dbReference type="SUPFAM" id="SSF55326">
    <property type="entry name" value="PurM N-terminal domain-like"/>
    <property type="match status" value="2"/>
</dbReference>
<dbReference type="Gene3D" id="3.90.650.10">
    <property type="entry name" value="PurM-like C-terminal domain"/>
    <property type="match status" value="2"/>
</dbReference>
<dbReference type="Proteomes" id="UP000050430">
    <property type="component" value="Unassembled WGS sequence"/>
</dbReference>
<feature type="binding site" evidence="8">
    <location>
        <position position="458"/>
    </location>
    <ligand>
        <name>Mg(2+)</name>
        <dbReference type="ChEBI" id="CHEBI:18420"/>
        <label>2</label>
    </ligand>
</feature>
<keyword evidence="1 8" id="KW-0963">Cytoplasm</keyword>
<evidence type="ECO:0000256" key="1">
    <source>
        <dbReference type="ARBA" id="ARBA00022490"/>
    </source>
</evidence>
<dbReference type="UniPathway" id="UPA00074">
    <property type="reaction ID" value="UER00128"/>
</dbReference>
<dbReference type="Gene3D" id="3.30.1330.10">
    <property type="entry name" value="PurM-like, N-terminal domain"/>
    <property type="match status" value="2"/>
</dbReference>
<dbReference type="Pfam" id="PF18072">
    <property type="entry name" value="FGAR-AT_linker"/>
    <property type="match status" value="1"/>
</dbReference>
<dbReference type="PANTHER" id="PTHR43555:SF1">
    <property type="entry name" value="PHOSPHORIBOSYLFORMYLGLYCINAMIDINE SYNTHASE SUBUNIT PURL"/>
    <property type="match status" value="1"/>
</dbReference>
<evidence type="ECO:0000256" key="7">
    <source>
        <dbReference type="ARBA" id="ARBA00022842"/>
    </source>
</evidence>
<evidence type="ECO:0000256" key="3">
    <source>
        <dbReference type="ARBA" id="ARBA00022723"/>
    </source>
</evidence>
<keyword evidence="7 8" id="KW-0460">Magnesium</keyword>
<feature type="domain" description="PurM-like C-terminal" evidence="10">
    <location>
        <begin position="390"/>
        <end position="543"/>
    </location>
</feature>
<feature type="binding site" evidence="8">
    <location>
        <position position="430"/>
    </location>
    <ligand>
        <name>substrate</name>
    </ligand>
</feature>
<feature type="domain" description="PurM-like N-terminal" evidence="9">
    <location>
        <begin position="637"/>
        <end position="762"/>
    </location>
</feature>
<comment type="catalytic activity">
    <reaction evidence="8">
        <text>N(2)-formyl-N(1)-(5-phospho-beta-D-ribosyl)glycinamide + L-glutamine + ATP + H2O = 2-formamido-N(1)-(5-O-phospho-beta-D-ribosyl)acetamidine + L-glutamate + ADP + phosphate + H(+)</text>
        <dbReference type="Rhea" id="RHEA:17129"/>
        <dbReference type="ChEBI" id="CHEBI:15377"/>
        <dbReference type="ChEBI" id="CHEBI:15378"/>
        <dbReference type="ChEBI" id="CHEBI:29985"/>
        <dbReference type="ChEBI" id="CHEBI:30616"/>
        <dbReference type="ChEBI" id="CHEBI:43474"/>
        <dbReference type="ChEBI" id="CHEBI:58359"/>
        <dbReference type="ChEBI" id="CHEBI:147286"/>
        <dbReference type="ChEBI" id="CHEBI:147287"/>
        <dbReference type="ChEBI" id="CHEBI:456216"/>
        <dbReference type="EC" id="6.3.5.3"/>
    </reaction>
</comment>
<dbReference type="Pfam" id="PF02769">
    <property type="entry name" value="AIRS_C"/>
    <property type="match status" value="2"/>
</dbReference>
<dbReference type="AlphaFoldDB" id="A0A0P6WXM1"/>
<evidence type="ECO:0000259" key="10">
    <source>
        <dbReference type="Pfam" id="PF02769"/>
    </source>
</evidence>
<feature type="domain" description="PurM-like N-terminal" evidence="9">
    <location>
        <begin position="257"/>
        <end position="380"/>
    </location>
</feature>
<comment type="subunit">
    <text evidence="8">Monomer. Part of the FGAM synthase complex composed of 1 PurL, 1 PurQ and 2 PurS subunits.</text>
</comment>
<feature type="binding site" evidence="8">
    <location>
        <position position="299"/>
    </location>
    <ligand>
        <name>Mg(2+)</name>
        <dbReference type="ChEBI" id="CHEBI:18420"/>
        <label>2</label>
    </ligand>
</feature>
<dbReference type="STRING" id="229920.ADM99_12895"/>
<evidence type="ECO:0000256" key="6">
    <source>
        <dbReference type="ARBA" id="ARBA00022840"/>
    </source>
</evidence>
<evidence type="ECO:0000256" key="5">
    <source>
        <dbReference type="ARBA" id="ARBA00022755"/>
    </source>
</evidence>
<comment type="similarity">
    <text evidence="8">Belongs to the FGAMS family.</text>
</comment>
<feature type="binding site" evidence="8">
    <location>
        <position position="273"/>
    </location>
    <ligand>
        <name>ATP</name>
        <dbReference type="ChEBI" id="CHEBI:30616"/>
    </ligand>
</feature>
<keyword evidence="4 8" id="KW-0547">Nucleotide-binding</keyword>
<accession>A0A0P6WXM1</accession>
<dbReference type="InterPro" id="IPR036676">
    <property type="entry name" value="PurM-like_C_sf"/>
</dbReference>
<dbReference type="NCBIfam" id="TIGR01736">
    <property type="entry name" value="FGAM_synth_II"/>
    <property type="match status" value="1"/>
</dbReference>
<dbReference type="GO" id="GO:0006189">
    <property type="term" value="P:'de novo' IMP biosynthetic process"/>
    <property type="evidence" value="ECO:0007669"/>
    <property type="project" value="UniProtKB-UniRule"/>
</dbReference>
<keyword evidence="13" id="KW-1185">Reference proteome</keyword>
<organism evidence="12 13">
    <name type="scientific">Leptolinea tardivitalis</name>
    <dbReference type="NCBI Taxonomy" id="229920"/>
    <lineage>
        <taxon>Bacteria</taxon>
        <taxon>Bacillati</taxon>
        <taxon>Chloroflexota</taxon>
        <taxon>Anaerolineae</taxon>
        <taxon>Anaerolineales</taxon>
        <taxon>Anaerolineaceae</taxon>
        <taxon>Leptolinea</taxon>
    </lineage>
</organism>
<protein>
    <recommendedName>
        <fullName evidence="8">Phosphoribosylformylglycinamidine synthase subunit PurL</fullName>
        <shortName evidence="8">FGAM synthase</shortName>
        <ecNumber evidence="8">6.3.5.3</ecNumber>
    </recommendedName>
    <alternativeName>
        <fullName evidence="8">Formylglycinamide ribonucleotide amidotransferase subunit II</fullName>
        <shortName evidence="8">FGAR amidotransferase II</shortName>
        <shortName evidence="8">FGAR-AT II</shortName>
    </alternativeName>
    <alternativeName>
        <fullName evidence="8">Glutamine amidotransferase PurL</fullName>
    </alternativeName>
    <alternativeName>
        <fullName evidence="8">Phosphoribosylformylglycinamidine synthase subunit II</fullName>
    </alternativeName>
</protein>
<evidence type="ECO:0000259" key="11">
    <source>
        <dbReference type="Pfam" id="PF18072"/>
    </source>
</evidence>
<keyword evidence="3 8" id="KW-0479">Metal-binding</keyword>
<dbReference type="InterPro" id="IPR003850">
    <property type="entry name" value="PurS"/>
</dbReference>
<dbReference type="SUPFAM" id="SSF56042">
    <property type="entry name" value="PurM C-terminal domain-like"/>
    <property type="match status" value="2"/>
</dbReference>
<sequence>MTGVKEIECSDLYFVRGELSEGDMKSLADRLLHDPVTHQVEADILEDMSADSREVMKVIPGIIEVALRPGVTDPAAEQIVRAAGMIGVKGISAACTGLRFFVKGENVNESLLRQLAERLFSNAVIQRYALGTIMPSFTEATEANGAVEHIHLRGLDPAGLLAVSADRRAALSLEEMQAIQAYCDREQRDLTDIEFEMLAQTWSEHCVHKTFKSKVIVEQDDENTHTFPMEYNHLFNQTIRAATRNINACWVLSSFKENAGIVEFDGKNEISFKVETHNHPSAIEPFGGANTGIGGVIRDVIGVSAKPIASTDILCFGPQDLHLEDLPEGVLHPRRIASGVVAGIEDYGNKMGIPTVNGSVWYDPGFVANPLVFCGSIGIAPKGSNPHGIQPGDHIILLGGRTGRDGLRGATFSSMTMDAQTGEVSGASVQIGAPIVEKGLVDVIVPARDRGLYHAITDCGAGGLSSAVGEMASECGGDIQLADVPLKYPGLVPWEIWLSEAQERMVVAVPDKNLAELKNLCDLYDVSLTDIGTFNQSGRIRVFFGSNLVLDLDNEFLHNGLPQRQYRAHVRAPEFEPGWQNEDSQVLDIDYSTTLLKLLAHPNIKSKEHIIRVYDHEVQGGTVVKPLSGVMHDGPSDGSVIKPAGCDGKQAFVLSNGLNPEYGKQAPYEMTQLVMDEAIRNAVACGADPTRIAVLDNFCWGDPTRPEVMGDLVQSAQACYDTALHYETPFISGKDSFNNEYLGSDGNRHSIPPTLVISALGWMPDWEQALTMDLKKPGDLLYLVGDFQPGFGGSHFNLIHPESPVEEGIPVCSPGNPAVYRAFYTAVSKRLAAACHDLSEGGLAVAAAEMCMGGRLGLQIDLGDDTDPLRCLFGETSGCLLVEVSPDSQSEFENVMQTNPFRQIGIVHSSPELVINHCKENLLTVGISDLLLAWKEGVIGGQTA</sequence>
<dbReference type="Gene3D" id="3.30.1280.10">
    <property type="entry name" value="Phosphoribosylformylglycinamidine synthase subunit PurS"/>
    <property type="match status" value="1"/>
</dbReference>
<keyword evidence="6 8" id="KW-0067">ATP-binding</keyword>